<keyword evidence="3" id="KW-1185">Reference proteome</keyword>
<dbReference type="GO" id="GO:0016853">
    <property type="term" value="F:isomerase activity"/>
    <property type="evidence" value="ECO:0007669"/>
    <property type="project" value="UniProtKB-KW"/>
</dbReference>
<protein>
    <submittedName>
        <fullName evidence="2">Sugar phosphate isomerase/epimerase</fullName>
    </submittedName>
</protein>
<dbReference type="InterPro" id="IPR036237">
    <property type="entry name" value="Xyl_isomerase-like_sf"/>
</dbReference>
<dbReference type="InterPro" id="IPR013022">
    <property type="entry name" value="Xyl_isomerase-like_TIM-brl"/>
</dbReference>
<organism evidence="2">
    <name type="scientific">Flexilinea flocculi</name>
    <dbReference type="NCBI Taxonomy" id="1678840"/>
    <lineage>
        <taxon>Bacteria</taxon>
        <taxon>Bacillati</taxon>
        <taxon>Chloroflexota</taxon>
        <taxon>Anaerolineae</taxon>
        <taxon>Anaerolineales</taxon>
        <taxon>Anaerolineaceae</taxon>
        <taxon>Flexilinea</taxon>
    </lineage>
</organism>
<dbReference type="STRING" id="1678840.ATC1_11336"/>
<dbReference type="RefSeq" id="WP_062277662.1">
    <property type="nucleotide sequence ID" value="NZ_DF968179.1"/>
</dbReference>
<dbReference type="Pfam" id="PF01261">
    <property type="entry name" value="AP_endonuc_2"/>
    <property type="match status" value="1"/>
</dbReference>
<evidence type="ECO:0000313" key="3">
    <source>
        <dbReference type="Proteomes" id="UP000053370"/>
    </source>
</evidence>
<sequence>MNSRERLQRFPFRIGTTSYIIPDDILPNVRFLADKVDDIELVLFDVDQFCNIPSREQVAELQQMAATANLTYTIHLPLDLQFSADESQISRSLAKARQVIDALHCLRPHAYIAHLDSHSIVKDPSETEASIWVERCVQSLQSLLPELQNPALLAVENLESYPPALNHRVLAQVPASECIDIGHLWLQGIDVPPYLDTWLDRTRVIHLHGIDTRDHQSLRHMPIDNVKTVIGKLIEKSYSGVVTLEVFSQDDFFSSMEVLDQL</sequence>
<dbReference type="SUPFAM" id="SSF51658">
    <property type="entry name" value="Xylose isomerase-like"/>
    <property type="match status" value="1"/>
</dbReference>
<dbReference type="NCBIfam" id="NF041277">
    <property type="entry name" value="coba_remo_CbiR"/>
    <property type="match status" value="1"/>
</dbReference>
<evidence type="ECO:0000259" key="1">
    <source>
        <dbReference type="Pfam" id="PF01261"/>
    </source>
</evidence>
<keyword evidence="2" id="KW-0413">Isomerase</keyword>
<proteinExistence type="predicted"/>
<dbReference type="AlphaFoldDB" id="A0A0K8PA62"/>
<accession>A0A0K8PA62</accession>
<gene>
    <name evidence="2" type="ORF">ATC1_11336</name>
</gene>
<dbReference type="Proteomes" id="UP000053370">
    <property type="component" value="Unassembled WGS sequence"/>
</dbReference>
<dbReference type="PATRIC" id="fig|1678840.3.peg.403"/>
<dbReference type="OrthoDB" id="9792261at2"/>
<evidence type="ECO:0000313" key="2">
    <source>
        <dbReference type="EMBL" id="GAP39404.1"/>
    </source>
</evidence>
<feature type="domain" description="Xylose isomerase-like TIM barrel" evidence="1">
    <location>
        <begin position="39"/>
        <end position="255"/>
    </location>
</feature>
<reference evidence="2" key="1">
    <citation type="journal article" date="2015" name="Genome Announc.">
        <title>Draft Genome Sequence of Anaerolineae Strain TC1, a Novel Isolate from a Methanogenic Wastewater Treatment System.</title>
        <authorList>
            <person name="Matsuura N."/>
            <person name="Tourlousse D.M."/>
            <person name="Sun L."/>
            <person name="Toyonaga M."/>
            <person name="Kuroda K."/>
            <person name="Ohashi A."/>
            <person name="Cruz R."/>
            <person name="Yamaguchi T."/>
            <person name="Sekiguchi Y."/>
        </authorList>
    </citation>
    <scope>NUCLEOTIDE SEQUENCE [LARGE SCALE GENOMIC DNA]</scope>
    <source>
        <strain evidence="2">TC1</strain>
    </source>
</reference>
<name>A0A0K8PA62_9CHLR</name>
<dbReference type="Gene3D" id="3.20.20.150">
    <property type="entry name" value="Divalent-metal-dependent TIM barrel enzymes"/>
    <property type="match status" value="1"/>
</dbReference>
<dbReference type="EMBL" id="DF968179">
    <property type="protein sequence ID" value="GAP39404.1"/>
    <property type="molecule type" value="Genomic_DNA"/>
</dbReference>